<evidence type="ECO:0000313" key="1">
    <source>
        <dbReference type="EMBL" id="QDE31561.1"/>
    </source>
</evidence>
<evidence type="ECO:0000313" key="2">
    <source>
        <dbReference type="Proteomes" id="UP000319809"/>
    </source>
</evidence>
<protein>
    <submittedName>
        <fullName evidence="1">N-acetyltransferase</fullName>
    </submittedName>
</protein>
<keyword evidence="2" id="KW-1185">Reference proteome</keyword>
<keyword evidence="1" id="KW-0808">Transferase</keyword>
<sequence length="394" mass="45597">MEQTQTQVYQYKFVDSISNIDLSVWNTFFGSSHPFTRHEYLSALEMSRCVSAETGWTSMHLMVMDGDNIIALMPLYLKSHSWGEYVFDWAWAEAYERHNIGYYPKLVSSVPFTPTSGRRIGIDPRLPKHDQQSLIDGIQTYLSQTVVKYGWSSWHCLFTNTEQHRQFAQAGVMERVGCQFHWHNQNYADFNDFLSTLTSRKRKNITKERISARQQLQFRFIDGDKASAEQWQNFVRCYQNTYLKRSGHKGYLSAAFFEQIAATMGSMIRLLLIENSDAQLVASALYFVSDTHLYGRYWGALTECDHVHFEACYYQGIEFAIANQLSVFDAGAQGEHKVARGFRPVKTTSSHFIAHEGFNDAIGDFCKQEQSHNDIYMQQMCEQLPYKSIDNTKT</sequence>
<dbReference type="KEGG" id="spol:FH971_11630"/>
<reference evidence="1 2" key="1">
    <citation type="submission" date="2019-06" db="EMBL/GenBank/DDBJ databases">
        <title>The genome of Shewanella sp. SM1901.</title>
        <authorList>
            <person name="Cha Q."/>
        </authorList>
    </citation>
    <scope>NUCLEOTIDE SEQUENCE [LARGE SCALE GENOMIC DNA]</scope>
    <source>
        <strain evidence="1 2">SM1901</strain>
    </source>
</reference>
<dbReference type="AlphaFoldDB" id="A0A4Y5YFJ9"/>
<proteinExistence type="predicted"/>
<dbReference type="SUPFAM" id="SSF55729">
    <property type="entry name" value="Acyl-CoA N-acyltransferases (Nat)"/>
    <property type="match status" value="1"/>
</dbReference>
<dbReference type="PANTHER" id="PTHR47017">
    <property type="entry name" value="ACYL-COA"/>
    <property type="match status" value="1"/>
</dbReference>
<dbReference type="Proteomes" id="UP000319809">
    <property type="component" value="Chromosome"/>
</dbReference>
<dbReference type="InterPro" id="IPR016181">
    <property type="entry name" value="Acyl_CoA_acyltransferase"/>
</dbReference>
<dbReference type="Pfam" id="PF04339">
    <property type="entry name" value="FemAB_like"/>
    <property type="match status" value="1"/>
</dbReference>
<accession>A0A4Y5YFJ9</accession>
<dbReference type="PANTHER" id="PTHR47017:SF1">
    <property type="entry name" value="ACYL-COA"/>
    <property type="match status" value="1"/>
</dbReference>
<dbReference type="RefSeq" id="WP_140234407.1">
    <property type="nucleotide sequence ID" value="NZ_CP041036.1"/>
</dbReference>
<organism evidence="1 2">
    <name type="scientific">Shewanella polaris</name>
    <dbReference type="NCBI Taxonomy" id="2588449"/>
    <lineage>
        <taxon>Bacteria</taxon>
        <taxon>Pseudomonadati</taxon>
        <taxon>Pseudomonadota</taxon>
        <taxon>Gammaproteobacteria</taxon>
        <taxon>Alteromonadales</taxon>
        <taxon>Shewanellaceae</taxon>
        <taxon>Shewanella</taxon>
    </lineage>
</organism>
<gene>
    <name evidence="1" type="ORF">FH971_11630</name>
</gene>
<dbReference type="EMBL" id="CP041036">
    <property type="protein sequence ID" value="QDE31561.1"/>
    <property type="molecule type" value="Genomic_DNA"/>
</dbReference>
<dbReference type="Gene3D" id="3.40.630.30">
    <property type="match status" value="1"/>
</dbReference>
<dbReference type="GO" id="GO:0016740">
    <property type="term" value="F:transferase activity"/>
    <property type="evidence" value="ECO:0007669"/>
    <property type="project" value="UniProtKB-KW"/>
</dbReference>
<name>A0A4Y5YFJ9_9GAMM</name>
<dbReference type="InterPro" id="IPR007434">
    <property type="entry name" value="FemAB-like"/>
</dbReference>